<sequence>MQTLCNFCSFSQERQKYYKHAQKAKYSTGRYLSIILDGRDQDKTSPLHYMKDAKGLSNLWKMKVNLMGPLSMDSAYGFVDTFQWAHGSSCAISVKNNKI</sequence>
<comment type="caution">
    <text evidence="1">The sequence shown here is derived from an EMBL/GenBank/DDBJ whole genome shotgun (WGS) entry which is preliminary data.</text>
</comment>
<dbReference type="Proteomes" id="UP000828390">
    <property type="component" value="Unassembled WGS sequence"/>
</dbReference>
<organism evidence="1 2">
    <name type="scientific">Dreissena polymorpha</name>
    <name type="common">Zebra mussel</name>
    <name type="synonym">Mytilus polymorpha</name>
    <dbReference type="NCBI Taxonomy" id="45954"/>
    <lineage>
        <taxon>Eukaryota</taxon>
        <taxon>Metazoa</taxon>
        <taxon>Spiralia</taxon>
        <taxon>Lophotrochozoa</taxon>
        <taxon>Mollusca</taxon>
        <taxon>Bivalvia</taxon>
        <taxon>Autobranchia</taxon>
        <taxon>Heteroconchia</taxon>
        <taxon>Euheterodonta</taxon>
        <taxon>Imparidentia</taxon>
        <taxon>Neoheterodontei</taxon>
        <taxon>Myida</taxon>
        <taxon>Dreissenoidea</taxon>
        <taxon>Dreissenidae</taxon>
        <taxon>Dreissena</taxon>
    </lineage>
</organism>
<dbReference type="PANTHER" id="PTHR33153">
    <property type="entry name" value="MYND-TYPE DOMAIN-CONTAINING PROTEIN"/>
    <property type="match status" value="1"/>
</dbReference>
<accession>A0A9D3Y6V5</accession>
<dbReference type="PANTHER" id="PTHR33153:SF3">
    <property type="entry name" value="TRAFFICKING PROTEIN PARTICLE COMPLEX SUBUNIT 11 DOMAIN-CONTAINING PROTEIN"/>
    <property type="match status" value="1"/>
</dbReference>
<reference evidence="1" key="1">
    <citation type="journal article" date="2019" name="bioRxiv">
        <title>The Genome of the Zebra Mussel, Dreissena polymorpha: A Resource for Invasive Species Research.</title>
        <authorList>
            <person name="McCartney M.A."/>
            <person name="Auch B."/>
            <person name="Kono T."/>
            <person name="Mallez S."/>
            <person name="Zhang Y."/>
            <person name="Obille A."/>
            <person name="Becker A."/>
            <person name="Abrahante J.E."/>
            <person name="Garbe J."/>
            <person name="Badalamenti J.P."/>
            <person name="Herman A."/>
            <person name="Mangelson H."/>
            <person name="Liachko I."/>
            <person name="Sullivan S."/>
            <person name="Sone E.D."/>
            <person name="Koren S."/>
            <person name="Silverstein K.A.T."/>
            <person name="Beckman K.B."/>
            <person name="Gohl D.M."/>
        </authorList>
    </citation>
    <scope>NUCLEOTIDE SEQUENCE</scope>
    <source>
        <strain evidence="1">Duluth1</strain>
        <tissue evidence="1">Whole animal</tissue>
    </source>
</reference>
<evidence type="ECO:0000313" key="1">
    <source>
        <dbReference type="EMBL" id="KAH3694948.1"/>
    </source>
</evidence>
<proteinExistence type="predicted"/>
<evidence type="ECO:0000313" key="2">
    <source>
        <dbReference type="Proteomes" id="UP000828390"/>
    </source>
</evidence>
<dbReference type="AlphaFoldDB" id="A0A9D3Y6V5"/>
<dbReference type="EMBL" id="JAIWYP010000016">
    <property type="protein sequence ID" value="KAH3694948.1"/>
    <property type="molecule type" value="Genomic_DNA"/>
</dbReference>
<gene>
    <name evidence="1" type="ORF">DPMN_082394</name>
</gene>
<reference evidence="1" key="2">
    <citation type="submission" date="2020-11" db="EMBL/GenBank/DDBJ databases">
        <authorList>
            <person name="McCartney M.A."/>
            <person name="Auch B."/>
            <person name="Kono T."/>
            <person name="Mallez S."/>
            <person name="Becker A."/>
            <person name="Gohl D.M."/>
            <person name="Silverstein K.A.T."/>
            <person name="Koren S."/>
            <person name="Bechman K.B."/>
            <person name="Herman A."/>
            <person name="Abrahante J.E."/>
            <person name="Garbe J."/>
        </authorList>
    </citation>
    <scope>NUCLEOTIDE SEQUENCE</scope>
    <source>
        <strain evidence="1">Duluth1</strain>
        <tissue evidence="1">Whole animal</tissue>
    </source>
</reference>
<keyword evidence="2" id="KW-1185">Reference proteome</keyword>
<protein>
    <submittedName>
        <fullName evidence="1">Uncharacterized protein</fullName>
    </submittedName>
</protein>
<name>A0A9D3Y6V5_DREPO</name>